<comment type="caution">
    <text evidence="1">The sequence shown here is derived from an EMBL/GenBank/DDBJ whole genome shotgun (WGS) entry which is preliminary data.</text>
</comment>
<protein>
    <submittedName>
        <fullName evidence="1">Uncharacterized protein</fullName>
    </submittedName>
</protein>
<dbReference type="EMBL" id="SRHE01000223">
    <property type="protein sequence ID" value="TWW09617.1"/>
    <property type="molecule type" value="Genomic_DNA"/>
</dbReference>
<accession>A0A5C6M5X4</accession>
<organism evidence="1 2">
    <name type="scientific">Planctomyces bekefii</name>
    <dbReference type="NCBI Taxonomy" id="1653850"/>
    <lineage>
        <taxon>Bacteria</taxon>
        <taxon>Pseudomonadati</taxon>
        <taxon>Planctomycetota</taxon>
        <taxon>Planctomycetia</taxon>
        <taxon>Planctomycetales</taxon>
        <taxon>Planctomycetaceae</taxon>
        <taxon>Planctomyces</taxon>
    </lineage>
</organism>
<proteinExistence type="predicted"/>
<reference evidence="1 2" key="1">
    <citation type="submission" date="2019-08" db="EMBL/GenBank/DDBJ databases">
        <title>100 year-old enigma solved: identification of Planctomyces bekefii, the type genus and species of the phylum Planctomycetes.</title>
        <authorList>
            <person name="Svetlana D.N."/>
            <person name="Overmann J."/>
        </authorList>
    </citation>
    <scope>NUCLEOTIDE SEQUENCE [LARGE SCALE GENOMIC DNA]</scope>
    <source>
        <strain evidence="1">Phe10_nw2017</strain>
    </source>
</reference>
<dbReference type="Proteomes" id="UP000321083">
    <property type="component" value="Unassembled WGS sequence"/>
</dbReference>
<evidence type="ECO:0000313" key="2">
    <source>
        <dbReference type="Proteomes" id="UP000321083"/>
    </source>
</evidence>
<dbReference type="AlphaFoldDB" id="A0A5C6M5X4"/>
<evidence type="ECO:0000313" key="1">
    <source>
        <dbReference type="EMBL" id="TWW09617.1"/>
    </source>
</evidence>
<keyword evidence="2" id="KW-1185">Reference proteome</keyword>
<sequence length="56" mass="6281">MIETIVKPQPLDNDTAVIKILQLLGQLSLNDIQYVLKVTLQVYGKVKEHDVESTTS</sequence>
<reference evidence="1 2" key="2">
    <citation type="submission" date="2019-08" db="EMBL/GenBank/DDBJ databases">
        <authorList>
            <person name="Henke P."/>
        </authorList>
    </citation>
    <scope>NUCLEOTIDE SEQUENCE [LARGE SCALE GENOMIC DNA]</scope>
    <source>
        <strain evidence="1">Phe10_nw2017</strain>
    </source>
</reference>
<gene>
    <name evidence="1" type="ORF">E3A20_12560</name>
</gene>
<name>A0A5C6M5X4_9PLAN</name>